<dbReference type="InterPro" id="IPR019819">
    <property type="entry name" value="Carboxylesterase_B_CS"/>
</dbReference>
<dbReference type="InterPro" id="IPR050654">
    <property type="entry name" value="AChE-related_enzymes"/>
</dbReference>
<dbReference type="InterPro" id="IPR029058">
    <property type="entry name" value="AB_hydrolase_fold"/>
</dbReference>
<dbReference type="STRING" id="1855912.LuPra_02160"/>
<dbReference type="Proteomes" id="UP000076079">
    <property type="component" value="Chromosome"/>
</dbReference>
<evidence type="ECO:0000313" key="5">
    <source>
        <dbReference type="EMBL" id="AMY08954.1"/>
    </source>
</evidence>
<protein>
    <recommendedName>
        <fullName evidence="3">Carboxylic ester hydrolase</fullName>
        <ecNumber evidence="3">3.1.1.-</ecNumber>
    </recommendedName>
</protein>
<evidence type="ECO:0000313" key="6">
    <source>
        <dbReference type="Proteomes" id="UP000076079"/>
    </source>
</evidence>
<keyword evidence="6" id="KW-1185">Reference proteome</keyword>
<dbReference type="EMBL" id="CP015136">
    <property type="protein sequence ID" value="AMY08954.1"/>
    <property type="molecule type" value="Genomic_DNA"/>
</dbReference>
<dbReference type="PANTHER" id="PTHR43918">
    <property type="entry name" value="ACETYLCHOLINESTERASE"/>
    <property type="match status" value="1"/>
</dbReference>
<dbReference type="OrthoDB" id="9775851at2"/>
<dbReference type="PROSITE" id="PS00122">
    <property type="entry name" value="CARBOXYLESTERASE_B_1"/>
    <property type="match status" value="1"/>
</dbReference>
<dbReference type="PATRIC" id="fig|1813736.3.peg.2267"/>
<evidence type="ECO:0000256" key="2">
    <source>
        <dbReference type="ARBA" id="ARBA00022801"/>
    </source>
</evidence>
<dbReference type="SUPFAM" id="SSF53474">
    <property type="entry name" value="alpha/beta-Hydrolases"/>
    <property type="match status" value="1"/>
</dbReference>
<reference evidence="6" key="2">
    <citation type="submission" date="2016-04" db="EMBL/GenBank/DDBJ databases">
        <title>First Complete Genome Sequence of a Subdivision 6 Acidobacterium.</title>
        <authorList>
            <person name="Huang S."/>
            <person name="Vieira S."/>
            <person name="Bunk B."/>
            <person name="Riedel T."/>
            <person name="Sproeer C."/>
            <person name="Overmann J."/>
        </authorList>
    </citation>
    <scope>NUCLEOTIDE SEQUENCE [LARGE SCALE GENOMIC DNA]</scope>
    <source>
        <strain evidence="6">DSM 100886 HEG_-6_39</strain>
    </source>
</reference>
<dbReference type="KEGG" id="abac:LuPra_02160"/>
<evidence type="ECO:0000256" key="3">
    <source>
        <dbReference type="RuleBase" id="RU361235"/>
    </source>
</evidence>
<dbReference type="Gene3D" id="3.40.50.1820">
    <property type="entry name" value="alpha/beta hydrolase"/>
    <property type="match status" value="1"/>
</dbReference>
<dbReference type="RefSeq" id="WP_110170732.1">
    <property type="nucleotide sequence ID" value="NZ_CP015136.1"/>
</dbReference>
<dbReference type="InterPro" id="IPR019826">
    <property type="entry name" value="Carboxylesterase_B_AS"/>
</dbReference>
<sequence>MASRRISAFRAPQPAAPWQGIKPATAFGTSCMQQKLGSRLPWTEEYMTQNAVGEDCLTLNVWTPTTRATTPLAVLVWIYGGGFNEGSTAVEVYDGAPLASRGVILVSMNYRTGVLGALAHPELSKESPHHVSGNYGTLDQIAALQWVRTNISAFGGDPANVTIVGQSAGGLSVAALMRSPLAKGLFARAIGMAGPGLIMRFGPGRGGSLADWEAAGVKFAAAHGASSIAALRALPADTFIAPKVTQGNATPPVGPFNDGYVLPDVLPAEQVPVMAGFNADDIGTGGQGFGAAASGTVAAYTEEATKTYGEQARAFLDLYPVASDADVPAARKAAGRDRARVTMDRWAADQVRASRTVYTYYFDRVTPWPEHPEFGAHHTSEVPYVFRTVGRGKRAWEPLDTTVSERMSKYFVNFAKTGDPNGSGLPRWPAYAPDAHQTMRLGETMAPMPVADPVRRAFHERRLQP</sequence>
<dbReference type="ESTHER" id="9bact-a0a143pmg0">
    <property type="family name" value="Carb_B_Bacteria"/>
</dbReference>
<proteinExistence type="inferred from homology"/>
<keyword evidence="2 3" id="KW-0378">Hydrolase</keyword>
<dbReference type="PANTHER" id="PTHR43918:SF4">
    <property type="entry name" value="CARBOXYLIC ESTER HYDROLASE"/>
    <property type="match status" value="1"/>
</dbReference>
<reference evidence="5 6" key="1">
    <citation type="journal article" date="2016" name="Genome Announc.">
        <title>First Complete Genome Sequence of a Subdivision 6 Acidobacterium Strain.</title>
        <authorList>
            <person name="Huang S."/>
            <person name="Vieira S."/>
            <person name="Bunk B."/>
            <person name="Riedel T."/>
            <person name="Sproer C."/>
            <person name="Overmann J."/>
        </authorList>
    </citation>
    <scope>NUCLEOTIDE SEQUENCE [LARGE SCALE GENOMIC DNA]</scope>
    <source>
        <strain evidence="6">DSM 100886 HEG_-6_39</strain>
    </source>
</reference>
<dbReference type="Pfam" id="PF00135">
    <property type="entry name" value="COesterase"/>
    <property type="match status" value="1"/>
</dbReference>
<dbReference type="EC" id="3.1.1.-" evidence="3"/>
<dbReference type="PROSITE" id="PS00941">
    <property type="entry name" value="CARBOXYLESTERASE_B_2"/>
    <property type="match status" value="1"/>
</dbReference>
<organism evidence="5 6">
    <name type="scientific">Luteitalea pratensis</name>
    <dbReference type="NCBI Taxonomy" id="1855912"/>
    <lineage>
        <taxon>Bacteria</taxon>
        <taxon>Pseudomonadati</taxon>
        <taxon>Acidobacteriota</taxon>
        <taxon>Vicinamibacteria</taxon>
        <taxon>Vicinamibacterales</taxon>
        <taxon>Vicinamibacteraceae</taxon>
        <taxon>Luteitalea</taxon>
    </lineage>
</organism>
<evidence type="ECO:0000256" key="1">
    <source>
        <dbReference type="ARBA" id="ARBA00005964"/>
    </source>
</evidence>
<accession>A0A143PMG0</accession>
<evidence type="ECO:0000259" key="4">
    <source>
        <dbReference type="Pfam" id="PF00135"/>
    </source>
</evidence>
<dbReference type="InterPro" id="IPR002018">
    <property type="entry name" value="CarbesteraseB"/>
</dbReference>
<feature type="domain" description="Carboxylesterase type B" evidence="4">
    <location>
        <begin position="9"/>
        <end position="446"/>
    </location>
</feature>
<dbReference type="GO" id="GO:0052689">
    <property type="term" value="F:carboxylic ester hydrolase activity"/>
    <property type="evidence" value="ECO:0007669"/>
    <property type="project" value="TreeGrafter"/>
</dbReference>
<comment type="similarity">
    <text evidence="1 3">Belongs to the type-B carboxylesterase/lipase family.</text>
</comment>
<gene>
    <name evidence="5" type="primary">fumD_3</name>
    <name evidence="5" type="ORF">LuPra_02160</name>
</gene>
<dbReference type="AlphaFoldDB" id="A0A143PMG0"/>
<name>A0A143PMG0_LUTPR</name>